<evidence type="ECO:0000259" key="10">
    <source>
        <dbReference type="PROSITE" id="PS50109"/>
    </source>
</evidence>
<dbReference type="InterPro" id="IPR036890">
    <property type="entry name" value="HATPase_C_sf"/>
</dbReference>
<evidence type="ECO:0000313" key="12">
    <source>
        <dbReference type="Proteomes" id="UP000029385"/>
    </source>
</evidence>
<feature type="transmembrane region" description="Helical" evidence="9">
    <location>
        <begin position="116"/>
        <end position="134"/>
    </location>
</feature>
<dbReference type="PANTHER" id="PTHR44936:SF10">
    <property type="entry name" value="SENSOR PROTEIN RSTB"/>
    <property type="match status" value="1"/>
</dbReference>
<dbReference type="GO" id="GO:0000155">
    <property type="term" value="F:phosphorelay sensor kinase activity"/>
    <property type="evidence" value="ECO:0007669"/>
    <property type="project" value="InterPro"/>
</dbReference>
<evidence type="ECO:0000256" key="8">
    <source>
        <dbReference type="ARBA" id="ARBA00022840"/>
    </source>
</evidence>
<proteinExistence type="predicted"/>
<dbReference type="PANTHER" id="PTHR44936">
    <property type="entry name" value="SENSOR PROTEIN CREC"/>
    <property type="match status" value="1"/>
</dbReference>
<dbReference type="InterPro" id="IPR003594">
    <property type="entry name" value="HATPase_dom"/>
</dbReference>
<dbReference type="STRING" id="1121015.GCA_000420545_02778"/>
<dbReference type="eggNOG" id="COG4191">
    <property type="taxonomic scope" value="Bacteria"/>
</dbReference>
<dbReference type="RefSeq" id="WP_022970371.1">
    <property type="nucleotide sequence ID" value="NZ_ATVD01000007.1"/>
</dbReference>
<evidence type="ECO:0000313" key="11">
    <source>
        <dbReference type="EMBL" id="KFN42395.1"/>
    </source>
</evidence>
<dbReference type="PATRIC" id="fig|1121015.4.peg.2199"/>
<evidence type="ECO:0000256" key="9">
    <source>
        <dbReference type="SAM" id="Phobius"/>
    </source>
</evidence>
<evidence type="ECO:0000256" key="4">
    <source>
        <dbReference type="ARBA" id="ARBA00022475"/>
    </source>
</evidence>
<feature type="transmembrane region" description="Helical" evidence="9">
    <location>
        <begin position="12"/>
        <end position="34"/>
    </location>
</feature>
<sequence>MRDALAELETTLAWLRWCAIAAQAVTLLSARYVLHMHLDYAPLWSAVAVLALFNAVLFRRLPQAAAGDGRIMLGLALDLGVLAWLLYWTGGAANPFVSLFLLPIALTATVLPASRVIVLAVLAAVAYGVLMVHAKPLPSLPGANAMSLHLMGMWVNFLLSLVLLTAFALRLAARVAAQRRTLAAMRERDARERTLLSLAVQAAGTAHEINTPLATMATLVDELRQVRPDDRTLAEDLTLLAQQIEHCRRSVQALGASARGEPAERLAVASWLRQLVSRWKIVRPQARVRFAGIEELGDLSLLPDISLSQAVLNLLDNALDASLQSGREDIELRVDSRAGDLELRVRDHGPGFSGAPTPGASGKPAGLGLGLLLSNTSLESLGGSLQLWPVPDGGTEAVLHVPRSALSLRDTA</sequence>
<dbReference type="AlphaFoldDB" id="A0A091BDC5"/>
<gene>
    <name evidence="11" type="ORF">N789_13640</name>
</gene>
<dbReference type="CDD" id="cd00082">
    <property type="entry name" value="HisKA"/>
    <property type="match status" value="1"/>
</dbReference>
<evidence type="ECO:0000256" key="6">
    <source>
        <dbReference type="ARBA" id="ARBA00022741"/>
    </source>
</evidence>
<comment type="catalytic activity">
    <reaction evidence="1">
        <text>ATP + protein L-histidine = ADP + protein N-phospho-L-histidine.</text>
        <dbReference type="EC" id="2.7.13.3"/>
    </reaction>
</comment>
<evidence type="ECO:0000256" key="7">
    <source>
        <dbReference type="ARBA" id="ARBA00022777"/>
    </source>
</evidence>
<organism evidence="11 12">
    <name type="scientific">Arenimonas oryziterrae DSM 21050 = YC6267</name>
    <dbReference type="NCBI Taxonomy" id="1121015"/>
    <lineage>
        <taxon>Bacteria</taxon>
        <taxon>Pseudomonadati</taxon>
        <taxon>Pseudomonadota</taxon>
        <taxon>Gammaproteobacteria</taxon>
        <taxon>Lysobacterales</taxon>
        <taxon>Lysobacteraceae</taxon>
        <taxon>Arenimonas</taxon>
    </lineage>
</organism>
<dbReference type="Pfam" id="PF02518">
    <property type="entry name" value="HATPase_c"/>
    <property type="match status" value="1"/>
</dbReference>
<dbReference type="SMART" id="SM00388">
    <property type="entry name" value="HisKA"/>
    <property type="match status" value="1"/>
</dbReference>
<dbReference type="GO" id="GO:0005886">
    <property type="term" value="C:plasma membrane"/>
    <property type="evidence" value="ECO:0007669"/>
    <property type="project" value="UniProtKB-SubCell"/>
</dbReference>
<dbReference type="PROSITE" id="PS50109">
    <property type="entry name" value="HIS_KIN"/>
    <property type="match status" value="1"/>
</dbReference>
<keyword evidence="8" id="KW-0067">ATP-binding</keyword>
<feature type="transmembrane region" description="Helical" evidence="9">
    <location>
        <begin position="40"/>
        <end position="58"/>
    </location>
</feature>
<feature type="transmembrane region" description="Helical" evidence="9">
    <location>
        <begin position="70"/>
        <end position="87"/>
    </location>
</feature>
<comment type="subcellular location">
    <subcellularLocation>
        <location evidence="2">Cell membrane</location>
        <topology evidence="2">Multi-pass membrane protein</topology>
    </subcellularLocation>
</comment>
<dbReference type="GO" id="GO:0005524">
    <property type="term" value="F:ATP binding"/>
    <property type="evidence" value="ECO:0007669"/>
    <property type="project" value="UniProtKB-KW"/>
</dbReference>
<feature type="transmembrane region" description="Helical" evidence="9">
    <location>
        <begin position="154"/>
        <end position="173"/>
    </location>
</feature>
<keyword evidence="12" id="KW-1185">Reference proteome</keyword>
<evidence type="ECO:0000256" key="1">
    <source>
        <dbReference type="ARBA" id="ARBA00000085"/>
    </source>
</evidence>
<dbReference type="EC" id="2.7.13.3" evidence="3"/>
<feature type="domain" description="Histidine kinase" evidence="10">
    <location>
        <begin position="204"/>
        <end position="405"/>
    </location>
</feature>
<dbReference type="InterPro" id="IPR036097">
    <property type="entry name" value="HisK_dim/P_sf"/>
</dbReference>
<protein>
    <recommendedName>
        <fullName evidence="3">histidine kinase</fullName>
        <ecNumber evidence="3">2.7.13.3</ecNumber>
    </recommendedName>
</protein>
<name>A0A091BDC5_9GAMM</name>
<evidence type="ECO:0000256" key="5">
    <source>
        <dbReference type="ARBA" id="ARBA00022679"/>
    </source>
</evidence>
<dbReference type="Proteomes" id="UP000029385">
    <property type="component" value="Unassembled WGS sequence"/>
</dbReference>
<dbReference type="SUPFAM" id="SSF55874">
    <property type="entry name" value="ATPase domain of HSP90 chaperone/DNA topoisomerase II/histidine kinase"/>
    <property type="match status" value="1"/>
</dbReference>
<keyword evidence="4" id="KW-1003">Cell membrane</keyword>
<keyword evidence="5" id="KW-0808">Transferase</keyword>
<comment type="caution">
    <text evidence="11">The sequence shown here is derived from an EMBL/GenBank/DDBJ whole genome shotgun (WGS) entry which is preliminary data.</text>
</comment>
<evidence type="ECO:0000256" key="2">
    <source>
        <dbReference type="ARBA" id="ARBA00004651"/>
    </source>
</evidence>
<dbReference type="InterPro" id="IPR050980">
    <property type="entry name" value="2C_sensor_his_kinase"/>
</dbReference>
<reference evidence="11 12" key="1">
    <citation type="submission" date="2013-09" db="EMBL/GenBank/DDBJ databases">
        <title>Genome sequencing of Arenimonas oryziterrae.</title>
        <authorList>
            <person name="Chen F."/>
            <person name="Wang G."/>
        </authorList>
    </citation>
    <scope>NUCLEOTIDE SEQUENCE [LARGE SCALE GENOMIC DNA]</scope>
    <source>
        <strain evidence="11 12">YC6267</strain>
    </source>
</reference>
<dbReference type="InterPro" id="IPR005467">
    <property type="entry name" value="His_kinase_dom"/>
</dbReference>
<dbReference type="SUPFAM" id="SSF47384">
    <property type="entry name" value="Homodimeric domain of signal transducing histidine kinase"/>
    <property type="match status" value="1"/>
</dbReference>
<dbReference type="Gene3D" id="1.10.287.130">
    <property type="match status" value="1"/>
</dbReference>
<feature type="transmembrane region" description="Helical" evidence="9">
    <location>
        <begin position="93"/>
        <end position="111"/>
    </location>
</feature>
<evidence type="ECO:0000256" key="3">
    <source>
        <dbReference type="ARBA" id="ARBA00012438"/>
    </source>
</evidence>
<dbReference type="InterPro" id="IPR003661">
    <property type="entry name" value="HisK_dim/P_dom"/>
</dbReference>
<dbReference type="Gene3D" id="3.30.565.10">
    <property type="entry name" value="Histidine kinase-like ATPase, C-terminal domain"/>
    <property type="match status" value="1"/>
</dbReference>
<dbReference type="OrthoDB" id="9785252at2"/>
<accession>A0A091BDC5</accession>
<dbReference type="SMART" id="SM00387">
    <property type="entry name" value="HATPase_c"/>
    <property type="match status" value="1"/>
</dbReference>
<keyword evidence="6" id="KW-0547">Nucleotide-binding</keyword>
<dbReference type="EMBL" id="AVCI01000010">
    <property type="protein sequence ID" value="KFN42395.1"/>
    <property type="molecule type" value="Genomic_DNA"/>
</dbReference>
<keyword evidence="9" id="KW-1133">Transmembrane helix</keyword>
<keyword evidence="7" id="KW-0418">Kinase</keyword>
<keyword evidence="9" id="KW-0812">Transmembrane</keyword>
<keyword evidence="9" id="KW-0472">Membrane</keyword>